<evidence type="ECO:0000256" key="16">
    <source>
        <dbReference type="SAM" id="Phobius"/>
    </source>
</evidence>
<evidence type="ECO:0000259" key="19">
    <source>
        <dbReference type="PROSITE" id="PS50835"/>
    </source>
</evidence>
<evidence type="ECO:0000256" key="7">
    <source>
        <dbReference type="ARBA" id="ARBA00022679"/>
    </source>
</evidence>
<protein>
    <recommendedName>
        <fullName evidence="5">RING-type E3 ubiquitin transferase</fullName>
        <ecNumber evidence="5">2.3.2.27</ecNumber>
    </recommendedName>
</protein>
<dbReference type="InterPro" id="IPR003599">
    <property type="entry name" value="Ig_sub"/>
</dbReference>
<dbReference type="PRINTS" id="PR01407">
    <property type="entry name" value="BUTYPHLNCDUF"/>
</dbReference>
<dbReference type="InterPro" id="IPR003879">
    <property type="entry name" value="Butyrophylin_SPRY"/>
</dbReference>
<keyword evidence="10 16" id="KW-1133">Transmembrane helix</keyword>
<evidence type="ECO:0000256" key="11">
    <source>
        <dbReference type="ARBA" id="ARBA00023136"/>
    </source>
</evidence>
<evidence type="ECO:0000256" key="1">
    <source>
        <dbReference type="ARBA" id="ARBA00000900"/>
    </source>
</evidence>
<evidence type="ECO:0000256" key="15">
    <source>
        <dbReference type="SAM" id="Coils"/>
    </source>
</evidence>
<sequence>MEPAAALHFSLPASLILLLLLRLCALVSAQFIVVGPTDPILATVGENTTLRCHLSPEKNAEDMEVRWFRSQFFPAVFVYKGGRERTEEQMEEYRGRITFVSKDISRGSVALVIHNVTTQENGIYRCYFQEGRSYDEAILHLVVAGLGSKPLIEMRGHEDGGIRLECISRGWYPKPLTVWRDPYGGIVPALKEVVTPDTDGLFMVTTAVIIRDKSVRNVSCSVNNTLLSQEKETVIFIPESFMPSTSPWMVALAVILTTSPWMVSMAVILAVFIIFMAVSICCIKKLQREKKILSGEKEVEQEEKEIAQQLQEELRWRRTVLHAVDVVLDPDTAHPDLLLSEDRRSVRRCPLRHLGESVPDNPERFDSEPCVLGRESFASGKHYWEVEVENVMVWTVGVCRDSVERKGEVLLIPQNGFWTLEMFGNQYRALSSPDRILPLKESLCRVGVFLDYEAGDVSFYNMRDRSHIYTCPRSAFSVPVRPFFRIGSDDSPIFICPALTGANGVTVPEEGLTLHRVGTQESL</sequence>
<keyword evidence="11 16" id="KW-0472">Membrane</keyword>
<dbReference type="Pfam" id="PF13765">
    <property type="entry name" value="PRY"/>
    <property type="match status" value="1"/>
</dbReference>
<dbReference type="InterPro" id="IPR053896">
    <property type="entry name" value="BTN3A2-like_Ig-C"/>
</dbReference>
<dbReference type="SUPFAM" id="SSF49899">
    <property type="entry name" value="Concanavalin A-like lectins/glucanases"/>
    <property type="match status" value="1"/>
</dbReference>
<dbReference type="Gene3D" id="2.60.120.920">
    <property type="match status" value="1"/>
</dbReference>
<dbReference type="PANTHER" id="PTHR24100:SF79">
    <property type="entry name" value="BUTYROPHILIN SUBFAMILY 2 MEMBER A1"/>
    <property type="match status" value="1"/>
</dbReference>
<dbReference type="InterPro" id="IPR037958">
    <property type="entry name" value="SPRY/PRY_BTN1/2"/>
</dbReference>
<evidence type="ECO:0000256" key="8">
    <source>
        <dbReference type="ARBA" id="ARBA00022692"/>
    </source>
</evidence>
<evidence type="ECO:0000256" key="2">
    <source>
        <dbReference type="ARBA" id="ARBA00004479"/>
    </source>
</evidence>
<keyword evidence="13" id="KW-0325">Glycoprotein</keyword>
<keyword evidence="8 16" id="KW-0812">Transmembrane</keyword>
<evidence type="ECO:0000256" key="9">
    <source>
        <dbReference type="ARBA" id="ARBA00022729"/>
    </source>
</evidence>
<evidence type="ECO:0000256" key="4">
    <source>
        <dbReference type="ARBA" id="ARBA00007591"/>
    </source>
</evidence>
<comment type="catalytic activity">
    <reaction evidence="1">
        <text>S-ubiquitinyl-[E2 ubiquitin-conjugating enzyme]-L-cysteine + [acceptor protein]-L-lysine = [E2 ubiquitin-conjugating enzyme]-L-cysteine + N(6)-ubiquitinyl-[acceptor protein]-L-lysine.</text>
        <dbReference type="EC" id="2.3.2.27"/>
    </reaction>
</comment>
<dbReference type="EMBL" id="JU332487">
    <property type="protein sequence ID" value="AFE76242.1"/>
    <property type="molecule type" value="mRNA"/>
</dbReference>
<dbReference type="PROSITE" id="PS50835">
    <property type="entry name" value="IG_LIKE"/>
    <property type="match status" value="1"/>
</dbReference>
<evidence type="ECO:0000256" key="6">
    <source>
        <dbReference type="ARBA" id="ARBA00022490"/>
    </source>
</evidence>
<comment type="similarity">
    <text evidence="4">Belongs to the immunoglobulin superfamily. BTN/MOG family.</text>
</comment>
<reference evidence="20" key="1">
    <citation type="journal article" date="2014" name="Biol. Direct">
        <title>A new rhesus macaque assembly and annotation for next-generation sequencing analyses.</title>
        <authorList>
            <person name="Zimin A.V."/>
            <person name="Cornish A.S."/>
            <person name="Maudhoo M.D."/>
            <person name="Gibbs R.M."/>
            <person name="Zhang X."/>
            <person name="Pandey S."/>
            <person name="Meehan D.T."/>
            <person name="Wipfler K."/>
            <person name="Bosinger S.E."/>
            <person name="Johnson Z.P."/>
            <person name="Tharp G.K."/>
            <person name="Marcais G."/>
            <person name="Roberts M."/>
            <person name="Ferguson B."/>
            <person name="Fox H.S."/>
            <person name="Treangen T."/>
            <person name="Salzberg S.L."/>
            <person name="Yorke J.A."/>
            <person name="Norgren R.B.Jr."/>
        </authorList>
    </citation>
    <scope>NUCLEOTIDE SEQUENCE</scope>
    <source>
        <tissue evidence="20">Caudate</tissue>
    </source>
</reference>
<organism evidence="20">
    <name type="scientific">Macaca mulatta</name>
    <name type="common">Rhesus macaque</name>
    <dbReference type="NCBI Taxonomy" id="9544"/>
    <lineage>
        <taxon>Eukaryota</taxon>
        <taxon>Metazoa</taxon>
        <taxon>Chordata</taxon>
        <taxon>Craniata</taxon>
        <taxon>Vertebrata</taxon>
        <taxon>Euteleostomi</taxon>
        <taxon>Mammalia</taxon>
        <taxon>Eutheria</taxon>
        <taxon>Euarchontoglires</taxon>
        <taxon>Primates</taxon>
        <taxon>Haplorrhini</taxon>
        <taxon>Catarrhini</taxon>
        <taxon>Cercopithecidae</taxon>
        <taxon>Cercopithecinae</taxon>
        <taxon>Macaca</taxon>
    </lineage>
</organism>
<dbReference type="InterPro" id="IPR006574">
    <property type="entry name" value="PRY"/>
</dbReference>
<dbReference type="Pfam" id="PF22705">
    <property type="entry name" value="C2-set_3"/>
    <property type="match status" value="1"/>
</dbReference>
<accession>H9FNN3</accession>
<dbReference type="EC" id="2.3.2.27" evidence="5"/>
<feature type="domain" description="B30.2/SPRY" evidence="18">
    <location>
        <begin position="306"/>
        <end position="502"/>
    </location>
</feature>
<dbReference type="FunFam" id="2.60.120.920:FF:000004">
    <property type="entry name" value="Butyrophilin subfamily 1 member A1"/>
    <property type="match status" value="1"/>
</dbReference>
<keyword evidence="14" id="KW-0393">Immunoglobulin domain</keyword>
<dbReference type="CDD" id="cd05713">
    <property type="entry name" value="IgV_MOG_like"/>
    <property type="match status" value="1"/>
</dbReference>
<evidence type="ECO:0000256" key="14">
    <source>
        <dbReference type="ARBA" id="ARBA00023319"/>
    </source>
</evidence>
<evidence type="ECO:0000313" key="20">
    <source>
        <dbReference type="EMBL" id="AFE76242.1"/>
    </source>
</evidence>
<dbReference type="Pfam" id="PF00622">
    <property type="entry name" value="SPRY"/>
    <property type="match status" value="1"/>
</dbReference>
<dbReference type="InterPro" id="IPR036179">
    <property type="entry name" value="Ig-like_dom_sf"/>
</dbReference>
<dbReference type="AlphaFoldDB" id="H9FNN3"/>
<dbReference type="InterPro" id="IPR001870">
    <property type="entry name" value="B30.2/SPRY"/>
</dbReference>
<proteinExistence type="evidence at transcript level"/>
<dbReference type="CDD" id="cd15819">
    <property type="entry name" value="SPRY_PRY_BTN1_2"/>
    <property type="match status" value="1"/>
</dbReference>
<comment type="subcellular location">
    <subcellularLocation>
        <location evidence="3">Cytoplasm</location>
    </subcellularLocation>
    <subcellularLocation>
        <location evidence="2">Membrane</location>
        <topology evidence="2">Single-pass type I membrane protein</topology>
    </subcellularLocation>
</comment>
<dbReference type="SMART" id="SM00589">
    <property type="entry name" value="PRY"/>
    <property type="match status" value="1"/>
</dbReference>
<dbReference type="InterPro" id="IPR007110">
    <property type="entry name" value="Ig-like_dom"/>
</dbReference>
<dbReference type="Gene3D" id="2.60.40.10">
    <property type="entry name" value="Immunoglobulins"/>
    <property type="match status" value="2"/>
</dbReference>
<dbReference type="GO" id="GO:0061630">
    <property type="term" value="F:ubiquitin protein ligase activity"/>
    <property type="evidence" value="ECO:0007669"/>
    <property type="project" value="UniProtKB-EC"/>
</dbReference>
<dbReference type="FunFam" id="2.60.40.10:FF:000208">
    <property type="entry name" value="Butyrophilin subfamily 1 member A1"/>
    <property type="match status" value="1"/>
</dbReference>
<feature type="domain" description="Ig-like" evidence="19">
    <location>
        <begin position="12"/>
        <end position="126"/>
    </location>
</feature>
<evidence type="ECO:0000256" key="3">
    <source>
        <dbReference type="ARBA" id="ARBA00004496"/>
    </source>
</evidence>
<evidence type="ECO:0000256" key="13">
    <source>
        <dbReference type="ARBA" id="ARBA00023180"/>
    </source>
</evidence>
<dbReference type="InterPro" id="IPR043136">
    <property type="entry name" value="B30.2/SPRY_sf"/>
</dbReference>
<keyword evidence="9 17" id="KW-0732">Signal</keyword>
<gene>
    <name evidence="20" type="primary">BTN2A2</name>
</gene>
<dbReference type="InterPro" id="IPR013106">
    <property type="entry name" value="Ig_V-set"/>
</dbReference>
<evidence type="ECO:0000256" key="5">
    <source>
        <dbReference type="ARBA" id="ARBA00012483"/>
    </source>
</evidence>
<dbReference type="PANTHER" id="PTHR24100">
    <property type="entry name" value="BUTYROPHILIN"/>
    <property type="match status" value="1"/>
</dbReference>
<evidence type="ECO:0000256" key="10">
    <source>
        <dbReference type="ARBA" id="ARBA00022989"/>
    </source>
</evidence>
<dbReference type="InterPro" id="IPR003877">
    <property type="entry name" value="SPRY_dom"/>
</dbReference>
<dbReference type="FunFam" id="2.60.40.10:FF:000088">
    <property type="entry name" value="Butyrophilin subfamily 1 member A1"/>
    <property type="match status" value="1"/>
</dbReference>
<dbReference type="PROSITE" id="PS50188">
    <property type="entry name" value="B302_SPRY"/>
    <property type="match status" value="1"/>
</dbReference>
<dbReference type="GO" id="GO:0005737">
    <property type="term" value="C:cytoplasm"/>
    <property type="evidence" value="ECO:0007669"/>
    <property type="project" value="UniProtKB-SubCell"/>
</dbReference>
<feature type="signal peptide" evidence="17">
    <location>
        <begin position="1"/>
        <end position="29"/>
    </location>
</feature>
<dbReference type="GO" id="GO:0016020">
    <property type="term" value="C:membrane"/>
    <property type="evidence" value="ECO:0007669"/>
    <property type="project" value="UniProtKB-SubCell"/>
</dbReference>
<keyword evidence="15" id="KW-0175">Coiled coil</keyword>
<dbReference type="SMART" id="SM00409">
    <property type="entry name" value="IG"/>
    <property type="match status" value="1"/>
</dbReference>
<keyword evidence="12" id="KW-1015">Disulfide bond</keyword>
<evidence type="ECO:0000259" key="18">
    <source>
        <dbReference type="PROSITE" id="PS50188"/>
    </source>
</evidence>
<keyword evidence="6" id="KW-0963">Cytoplasm</keyword>
<keyword evidence="7" id="KW-0808">Transferase</keyword>
<name>H9FNN3_MACMU</name>
<dbReference type="SMART" id="SM00449">
    <property type="entry name" value="SPRY"/>
    <property type="match status" value="1"/>
</dbReference>
<dbReference type="InterPro" id="IPR050504">
    <property type="entry name" value="IgSF_BTN/MOG"/>
</dbReference>
<dbReference type="InterPro" id="IPR013783">
    <property type="entry name" value="Ig-like_fold"/>
</dbReference>
<feature type="transmembrane region" description="Helical" evidence="16">
    <location>
        <begin position="261"/>
        <end position="283"/>
    </location>
</feature>
<dbReference type="InterPro" id="IPR013320">
    <property type="entry name" value="ConA-like_dom_sf"/>
</dbReference>
<dbReference type="SUPFAM" id="SSF48726">
    <property type="entry name" value="Immunoglobulin"/>
    <property type="match status" value="2"/>
</dbReference>
<evidence type="ECO:0000256" key="17">
    <source>
        <dbReference type="SAM" id="SignalP"/>
    </source>
</evidence>
<dbReference type="Pfam" id="PF07686">
    <property type="entry name" value="V-set"/>
    <property type="match status" value="1"/>
</dbReference>
<evidence type="ECO:0000256" key="12">
    <source>
        <dbReference type="ARBA" id="ARBA00023157"/>
    </source>
</evidence>
<feature type="chain" id="PRO_5003619378" description="RING-type E3 ubiquitin transferase" evidence="17">
    <location>
        <begin position="30"/>
        <end position="523"/>
    </location>
</feature>
<feature type="coiled-coil region" evidence="15">
    <location>
        <begin position="283"/>
        <end position="313"/>
    </location>
</feature>
<dbReference type="SMART" id="SM00406">
    <property type="entry name" value="IGv"/>
    <property type="match status" value="1"/>
</dbReference>